<evidence type="ECO:0000256" key="2">
    <source>
        <dbReference type="ARBA" id="ARBA00022630"/>
    </source>
</evidence>
<dbReference type="PANTHER" id="PTHR23023">
    <property type="entry name" value="DIMETHYLANILINE MONOOXYGENASE"/>
    <property type="match status" value="1"/>
</dbReference>
<dbReference type="GO" id="GO:0050660">
    <property type="term" value="F:flavin adenine dinucleotide binding"/>
    <property type="evidence" value="ECO:0007669"/>
    <property type="project" value="InterPro"/>
</dbReference>
<name>A0AAD9QX30_ACRCE</name>
<dbReference type="PRINTS" id="PR00370">
    <property type="entry name" value="FMOXYGENASE"/>
</dbReference>
<evidence type="ECO:0000256" key="6">
    <source>
        <dbReference type="PIRNR" id="PIRNR000332"/>
    </source>
</evidence>
<keyword evidence="6 7" id="KW-0503">Monooxygenase</keyword>
<dbReference type="Proteomes" id="UP001249851">
    <property type="component" value="Unassembled WGS sequence"/>
</dbReference>
<dbReference type="EC" id="1.-.-.-" evidence="7"/>
<dbReference type="GO" id="GO:0004499">
    <property type="term" value="F:N,N-dimethylaniline monooxygenase activity"/>
    <property type="evidence" value="ECO:0007669"/>
    <property type="project" value="UniProtKB-UniRule"/>
</dbReference>
<dbReference type="EMBL" id="JARQWQ010000010">
    <property type="protein sequence ID" value="KAK2569084.1"/>
    <property type="molecule type" value="Genomic_DNA"/>
</dbReference>
<sequence length="564" mass="64945">MSEAEETFRDVIVVGAGWSGLMACKYMLEERLTVVALEKRSDVGGLWYFTQDTGVVTVMTSTKTTSSSSVTEMSDFPMPIEIGDFPKHEDILRYLKAYCDAFELWPHICFDHGVEKASKEGDTWKVECENGRVFKSKFLVISTGCNQIPNRSLEETILKHFEGEIRHSSELKTFDPKHKGKRVMLIGGGETASDVVEEWCDHVDRLIWSIPRGMHFFRKLAKILPNRQPQALDKASSRMMKFIAPYTKSKPGLAWICKWTSMGSLLAYQGHGIAEWKNDAKFFHCFINKNGHVLDRIDYKHCIPKGAIEAIQGKKVVFCDSTEEEVDVIIQCTGYKTEFPMLSAAVRATPITDNYKYIFNMKDPTLAFIGYVRPVLGSLITITEIQSFFVSRVFSGRCRLPLPDERQKEALNDKLFWEDYFKDTSRRLSTLVEAYTYGDDIGKKCGITPDYWALFKRNPRAAIMAVFAPYNGSSLRLSDTKYQEKALQQLRNQSSGTFSPLHLLLISFLRLIWFDFWLDILGEVKYRIQCARWWRKIRDSSPIRFLDFVWQTPKRLLFDNTTRA</sequence>
<evidence type="ECO:0000256" key="1">
    <source>
        <dbReference type="ARBA" id="ARBA00009183"/>
    </source>
</evidence>
<dbReference type="SUPFAM" id="SSF51905">
    <property type="entry name" value="FAD/NAD(P)-binding domain"/>
    <property type="match status" value="1"/>
</dbReference>
<keyword evidence="5 6" id="KW-0560">Oxidoreductase</keyword>
<evidence type="ECO:0000256" key="5">
    <source>
        <dbReference type="ARBA" id="ARBA00023002"/>
    </source>
</evidence>
<dbReference type="InterPro" id="IPR050346">
    <property type="entry name" value="FMO-like"/>
</dbReference>
<dbReference type="Pfam" id="PF00743">
    <property type="entry name" value="FMO-like"/>
    <property type="match status" value="1"/>
</dbReference>
<dbReference type="PIRSF" id="PIRSF000332">
    <property type="entry name" value="FMO"/>
    <property type="match status" value="1"/>
</dbReference>
<dbReference type="Gene3D" id="3.50.50.60">
    <property type="entry name" value="FAD/NAD(P)-binding domain"/>
    <property type="match status" value="2"/>
</dbReference>
<accession>A0AAD9QX30</accession>
<gene>
    <name evidence="8" type="ORF">P5673_005969</name>
</gene>
<reference evidence="8" key="2">
    <citation type="journal article" date="2023" name="Science">
        <title>Genomic signatures of disease resistance in endangered staghorn corals.</title>
        <authorList>
            <person name="Vollmer S.V."/>
            <person name="Selwyn J.D."/>
            <person name="Despard B.A."/>
            <person name="Roesel C.L."/>
        </authorList>
    </citation>
    <scope>NUCLEOTIDE SEQUENCE</scope>
    <source>
        <strain evidence="8">K2</strain>
    </source>
</reference>
<reference evidence="8" key="1">
    <citation type="journal article" date="2023" name="G3 (Bethesda)">
        <title>Whole genome assembly and annotation of the endangered Caribbean coral Acropora cervicornis.</title>
        <authorList>
            <person name="Selwyn J.D."/>
            <person name="Vollmer S.V."/>
        </authorList>
    </citation>
    <scope>NUCLEOTIDE SEQUENCE</scope>
    <source>
        <strain evidence="8">K2</strain>
    </source>
</reference>
<dbReference type="InterPro" id="IPR020946">
    <property type="entry name" value="Flavin_mOase-like"/>
</dbReference>
<keyword evidence="4 6" id="KW-0521">NADP</keyword>
<proteinExistence type="inferred from homology"/>
<keyword evidence="6" id="KW-0472">Membrane</keyword>
<keyword evidence="9" id="KW-1185">Reference proteome</keyword>
<dbReference type="InterPro" id="IPR036188">
    <property type="entry name" value="FAD/NAD-bd_sf"/>
</dbReference>
<dbReference type="GO" id="GO:0005789">
    <property type="term" value="C:endoplasmic reticulum membrane"/>
    <property type="evidence" value="ECO:0007669"/>
    <property type="project" value="UniProtKB-SubCell"/>
</dbReference>
<comment type="caution">
    <text evidence="8">The sequence shown here is derived from an EMBL/GenBank/DDBJ whole genome shotgun (WGS) entry which is preliminary data.</text>
</comment>
<evidence type="ECO:0000256" key="3">
    <source>
        <dbReference type="ARBA" id="ARBA00022827"/>
    </source>
</evidence>
<comment type="cofactor">
    <cofactor evidence="6 7">
        <name>FAD</name>
        <dbReference type="ChEBI" id="CHEBI:57692"/>
    </cofactor>
</comment>
<dbReference type="AlphaFoldDB" id="A0AAD9QX30"/>
<organism evidence="8 9">
    <name type="scientific">Acropora cervicornis</name>
    <name type="common">Staghorn coral</name>
    <dbReference type="NCBI Taxonomy" id="6130"/>
    <lineage>
        <taxon>Eukaryota</taxon>
        <taxon>Metazoa</taxon>
        <taxon>Cnidaria</taxon>
        <taxon>Anthozoa</taxon>
        <taxon>Hexacorallia</taxon>
        <taxon>Scleractinia</taxon>
        <taxon>Astrocoeniina</taxon>
        <taxon>Acroporidae</taxon>
        <taxon>Acropora</taxon>
    </lineage>
</organism>
<evidence type="ECO:0000256" key="7">
    <source>
        <dbReference type="RuleBase" id="RU361177"/>
    </source>
</evidence>
<evidence type="ECO:0000256" key="4">
    <source>
        <dbReference type="ARBA" id="ARBA00022857"/>
    </source>
</evidence>
<keyword evidence="2 6" id="KW-0285">Flavoprotein</keyword>
<comment type="similarity">
    <text evidence="1 6 7">Belongs to the FMO family.</text>
</comment>
<dbReference type="InterPro" id="IPR000960">
    <property type="entry name" value="Flavin_mOase"/>
</dbReference>
<comment type="subcellular location">
    <subcellularLocation>
        <location evidence="6">Endoplasmic reticulum membrane</location>
    </subcellularLocation>
</comment>
<evidence type="ECO:0000313" key="8">
    <source>
        <dbReference type="EMBL" id="KAK2569084.1"/>
    </source>
</evidence>
<evidence type="ECO:0000313" key="9">
    <source>
        <dbReference type="Proteomes" id="UP001249851"/>
    </source>
</evidence>
<keyword evidence="6" id="KW-0256">Endoplasmic reticulum</keyword>
<dbReference type="GO" id="GO:0050661">
    <property type="term" value="F:NADP binding"/>
    <property type="evidence" value="ECO:0007669"/>
    <property type="project" value="InterPro"/>
</dbReference>
<protein>
    <recommendedName>
        <fullName evidence="7">Flavin-containing monooxygenase</fullName>
        <ecNumber evidence="7">1.-.-.-</ecNumber>
    </recommendedName>
</protein>
<keyword evidence="3 6" id="KW-0274">FAD</keyword>